<feature type="region of interest" description="Disordered" evidence="1">
    <location>
        <begin position="34"/>
        <end position="69"/>
    </location>
</feature>
<evidence type="ECO:0000313" key="3">
    <source>
        <dbReference type="Proteomes" id="UP000078340"/>
    </source>
</evidence>
<evidence type="ECO:0000256" key="1">
    <source>
        <dbReference type="SAM" id="MobiDB-lite"/>
    </source>
</evidence>
<feature type="region of interest" description="Disordered" evidence="1">
    <location>
        <begin position="157"/>
        <end position="238"/>
    </location>
</feature>
<feature type="compositionally biased region" description="Low complexity" evidence="1">
    <location>
        <begin position="56"/>
        <end position="67"/>
    </location>
</feature>
<dbReference type="EMBL" id="LSBI01000002">
    <property type="protein sequence ID" value="OAQ93679.1"/>
    <property type="molecule type" value="Genomic_DNA"/>
</dbReference>
<proteinExistence type="predicted"/>
<feature type="compositionally biased region" description="Polar residues" evidence="1">
    <location>
        <begin position="209"/>
        <end position="220"/>
    </location>
</feature>
<dbReference type="AlphaFoldDB" id="A0A179HW47"/>
<evidence type="ECO:0000313" key="2">
    <source>
        <dbReference type="EMBL" id="OAQ93679.1"/>
    </source>
</evidence>
<feature type="compositionally biased region" description="Pro residues" evidence="1">
    <location>
        <begin position="515"/>
        <end position="525"/>
    </location>
</feature>
<accession>A0A179HW47</accession>
<organism evidence="2 3">
    <name type="scientific">Purpureocillium lilacinum</name>
    <name type="common">Paecilomyces lilacinus</name>
    <dbReference type="NCBI Taxonomy" id="33203"/>
    <lineage>
        <taxon>Eukaryota</taxon>
        <taxon>Fungi</taxon>
        <taxon>Dikarya</taxon>
        <taxon>Ascomycota</taxon>
        <taxon>Pezizomycotina</taxon>
        <taxon>Sordariomycetes</taxon>
        <taxon>Hypocreomycetidae</taxon>
        <taxon>Hypocreales</taxon>
        <taxon>Ophiocordycipitaceae</taxon>
        <taxon>Purpureocillium</taxon>
    </lineage>
</organism>
<dbReference type="Proteomes" id="UP000078340">
    <property type="component" value="Unassembled WGS sequence"/>
</dbReference>
<sequence>MEVQEGGRGVGRWAWAEGDPWGFGWLGAARTNKSSLSRAPKGNGRSGWPGWGVKTAGDAPGASAPGPTLIILCRPPPRLSSRCSQWPRPLQHPAAQQLRPVPGALARHPGLPAHRPPPARFLKACHPAIATGQGPWTASAMEPTGASFRSMHAMRQALQKGAPAPHPDPGRSISPPQFAARLPTDPDTLRREPDPLFIKCSQSRRRLNQSRTTRSRSAQPTFGEERGRPMGHAAGPPQELARRVRQAFIPSIRHSSAAGPLVSALVNVAGQVPNWGRGRWLADWCAPFAVPAPPRCAPSTRHGRPKDPGTGCTLQWVSEPPVARLWCAAHRAETRHDARDRRCLFESTGLMLHRCAVGHSVDERSMAEARPTSPCSVPPWRCASAVARPLTTLRERVPSFRRSRPAAEWQSPPCLSSPGQALIMSFLMPQRSAKCHQRPRRLNSTPPALVGACPPATDSENPPPAESHFACGTVTRRIEPDSRCRATTNCRHAALRCPVRRSALPLAQRKKSHPGPAPPSRPPSRPLLARCLVPSSSSRVSSRSFLFLRRCSSAACASRVPLAPLITLADAYVQGASRRGSLHPSRRTTALLALSAA</sequence>
<comment type="caution">
    <text evidence="2">The sequence shown here is derived from an EMBL/GenBank/DDBJ whole genome shotgun (WGS) entry which is preliminary data.</text>
</comment>
<name>A0A179HW47_PURLI</name>
<gene>
    <name evidence="2" type="ORF">VFPFJ_02841</name>
</gene>
<protein>
    <submittedName>
        <fullName evidence="2">Uncharacterized protein</fullName>
    </submittedName>
</protein>
<reference evidence="2 3" key="1">
    <citation type="submission" date="2016-02" db="EMBL/GenBank/DDBJ databases">
        <title>Biosynthesis of antibiotic leucinostatins and their inhibition on Phytophthora in bio-control Purpureocillium lilacinum.</title>
        <authorList>
            <person name="Wang G."/>
            <person name="Liu Z."/>
            <person name="Lin R."/>
            <person name="Li E."/>
            <person name="Mao Z."/>
            <person name="Ling J."/>
            <person name="Yin W."/>
            <person name="Xie B."/>
        </authorList>
    </citation>
    <scope>NUCLEOTIDE SEQUENCE [LARGE SCALE GENOMIC DNA]</scope>
    <source>
        <strain evidence="2">PLFJ-1</strain>
    </source>
</reference>
<feature type="region of interest" description="Disordered" evidence="1">
    <location>
        <begin position="506"/>
        <end position="526"/>
    </location>
</feature>